<feature type="compositionally biased region" description="Basic and acidic residues" evidence="2">
    <location>
        <begin position="107"/>
        <end position="132"/>
    </location>
</feature>
<feature type="compositionally biased region" description="Acidic residues" evidence="2">
    <location>
        <begin position="175"/>
        <end position="186"/>
    </location>
</feature>
<keyword evidence="5" id="KW-1185">Reference proteome</keyword>
<feature type="region of interest" description="Disordered" evidence="2">
    <location>
        <begin position="98"/>
        <end position="204"/>
    </location>
</feature>
<feature type="transmembrane region" description="Helical" evidence="3">
    <location>
        <begin position="6"/>
        <end position="22"/>
    </location>
</feature>
<dbReference type="OrthoDB" id="311537at2759"/>
<keyword evidence="3" id="KW-0472">Membrane</keyword>
<organism evidence="4 5">
    <name type="scientific">Paramecium sonneborni</name>
    <dbReference type="NCBI Taxonomy" id="65129"/>
    <lineage>
        <taxon>Eukaryota</taxon>
        <taxon>Sar</taxon>
        <taxon>Alveolata</taxon>
        <taxon>Ciliophora</taxon>
        <taxon>Intramacronucleata</taxon>
        <taxon>Oligohymenophorea</taxon>
        <taxon>Peniculida</taxon>
        <taxon>Parameciidae</taxon>
        <taxon>Paramecium</taxon>
    </lineage>
</organism>
<feature type="coiled-coil region" evidence="1">
    <location>
        <begin position="311"/>
        <end position="338"/>
    </location>
</feature>
<keyword evidence="3" id="KW-1133">Transmembrane helix</keyword>
<keyword evidence="3" id="KW-0812">Transmembrane</keyword>
<dbReference type="Proteomes" id="UP000692954">
    <property type="component" value="Unassembled WGS sequence"/>
</dbReference>
<comment type="caution">
    <text evidence="4">The sequence shown here is derived from an EMBL/GenBank/DDBJ whole genome shotgun (WGS) entry which is preliminary data.</text>
</comment>
<name>A0A8S1KFV9_9CILI</name>
<feature type="compositionally biased region" description="Basic and acidic residues" evidence="2">
    <location>
        <begin position="141"/>
        <end position="168"/>
    </location>
</feature>
<feature type="transmembrane region" description="Helical" evidence="3">
    <location>
        <begin position="34"/>
        <end position="57"/>
    </location>
</feature>
<reference evidence="4" key="1">
    <citation type="submission" date="2021-01" db="EMBL/GenBank/DDBJ databases">
        <authorList>
            <consortium name="Genoscope - CEA"/>
            <person name="William W."/>
        </authorList>
    </citation>
    <scope>NUCLEOTIDE SEQUENCE</scope>
</reference>
<sequence length="775" mass="92733">MKYNLNQLAPIAIFCGVFLIFNKKKNDVMQAYVGYTLMIFGLIWLIYSSKALLLLMYQKFIQEEVNIQIQQQSKQNFKNQSKKKQQIKNENYMKISAQQKEQSVRSTTKEVETQSFKKEEQELLENKQENQKSNKQKQTQKKQDSGIEQKIKNDKNEIKKENKQKKVEQQVVQQENDDNNNDDEWVEVGNKKKQLNHIQKKEEEVQLQAKSIQQLQKNQKINEQQLKQQIELQSKQQNLVQKESLESIKIQNKKEKEKKQKQKQKIEEQQVQDEDEEEWISVQGKQTKIKDKTNINDEVDTINNIKQQSRGLFTKEEYQKLKEEAKQIEEAYRMRIQQIDDIHHCNSISKLTQYEIKNADKILNNQNITTIPKIDLKILDVKPKSYTREEIDKLVQDKMPKPKNVISNDVFIEKSDPIKCQTKNKQEGDKQVLKSKLIIFKQNQQEQKQQNEQLIYTDPPITFMVNKNKQQSFFSEQIEQTTNTKGKELFGRVKRYRRPIQKKNISEMKQNQNNIDNDNFEPQELDQNKVLLPRYQELDEQDRIKLIRDTIPVIYREDLDDENILEEETMSLVLAGRKEIIHQEYIQLLNKFRDERRKILEQKKYDQYIDLIEQMDEEIYQLTEDGINIIIQSLNISQEDYEKSFLFYSQKQEFVSQLVFFQQNLKDILPAKFKLNKLQGIQLIKYKINVIENRDKNEQFSTVIKVFNNRQSNDNSAILPILLNSLIDDIIYQKFGYEEEDKIRFMKLFDKDQEVRQLQLQLDHLVENLYVQKIN</sequence>
<protein>
    <recommendedName>
        <fullName evidence="6">Transmembrane protein</fullName>
    </recommendedName>
</protein>
<keyword evidence="1" id="KW-0175">Coiled coil</keyword>
<dbReference type="EMBL" id="CAJJDN010000006">
    <property type="protein sequence ID" value="CAD8051672.1"/>
    <property type="molecule type" value="Genomic_DNA"/>
</dbReference>
<dbReference type="AlphaFoldDB" id="A0A8S1KFV9"/>
<evidence type="ECO:0000256" key="1">
    <source>
        <dbReference type="SAM" id="Coils"/>
    </source>
</evidence>
<evidence type="ECO:0000313" key="4">
    <source>
        <dbReference type="EMBL" id="CAD8051672.1"/>
    </source>
</evidence>
<accession>A0A8S1KFV9</accession>
<proteinExistence type="predicted"/>
<evidence type="ECO:0000256" key="2">
    <source>
        <dbReference type="SAM" id="MobiDB-lite"/>
    </source>
</evidence>
<evidence type="ECO:0008006" key="6">
    <source>
        <dbReference type="Google" id="ProtNLM"/>
    </source>
</evidence>
<gene>
    <name evidence="4" type="ORF">PSON_ATCC_30995.1.T0060016</name>
</gene>
<evidence type="ECO:0000313" key="5">
    <source>
        <dbReference type="Proteomes" id="UP000692954"/>
    </source>
</evidence>
<evidence type="ECO:0000256" key="3">
    <source>
        <dbReference type="SAM" id="Phobius"/>
    </source>
</evidence>